<dbReference type="GO" id="GO:0006355">
    <property type="term" value="P:regulation of DNA-templated transcription"/>
    <property type="evidence" value="ECO:0007669"/>
    <property type="project" value="InterPro"/>
</dbReference>
<dbReference type="SUPFAM" id="SSF52172">
    <property type="entry name" value="CheY-like"/>
    <property type="match status" value="1"/>
</dbReference>
<organism evidence="6 7">
    <name type="scientific">Leeuwenhoekiella nanhaiensis</name>
    <dbReference type="NCBI Taxonomy" id="1655491"/>
    <lineage>
        <taxon>Bacteria</taxon>
        <taxon>Pseudomonadati</taxon>
        <taxon>Bacteroidota</taxon>
        <taxon>Flavobacteriia</taxon>
        <taxon>Flavobacteriales</taxon>
        <taxon>Flavobacteriaceae</taxon>
        <taxon>Leeuwenhoekiella</taxon>
    </lineage>
</organism>
<dbReference type="Pfam" id="PF00072">
    <property type="entry name" value="Response_reg"/>
    <property type="match status" value="1"/>
</dbReference>
<dbReference type="InterPro" id="IPR011006">
    <property type="entry name" value="CheY-like_superfamily"/>
</dbReference>
<accession>A0A2G1VT18</accession>
<dbReference type="AlphaFoldDB" id="A0A2G1VT18"/>
<keyword evidence="2" id="KW-0238">DNA-binding</keyword>
<dbReference type="SMART" id="SM00448">
    <property type="entry name" value="REC"/>
    <property type="match status" value="1"/>
</dbReference>
<keyword evidence="1 3" id="KW-0597">Phosphoprotein</keyword>
<dbReference type="SUPFAM" id="SSF46894">
    <property type="entry name" value="C-terminal effector domain of the bipartite response regulators"/>
    <property type="match status" value="1"/>
</dbReference>
<dbReference type="PANTHER" id="PTHR43214:SF17">
    <property type="entry name" value="TRANSCRIPTIONAL REGULATORY PROTEIN RCSB"/>
    <property type="match status" value="1"/>
</dbReference>
<dbReference type="GO" id="GO:0000160">
    <property type="term" value="P:phosphorelay signal transduction system"/>
    <property type="evidence" value="ECO:0007669"/>
    <property type="project" value="InterPro"/>
</dbReference>
<comment type="caution">
    <text evidence="6">The sequence shown here is derived from an EMBL/GenBank/DDBJ whole genome shotgun (WGS) entry which is preliminary data.</text>
</comment>
<dbReference type="CDD" id="cd17535">
    <property type="entry name" value="REC_NarL-like"/>
    <property type="match status" value="1"/>
</dbReference>
<keyword evidence="7" id="KW-1185">Reference proteome</keyword>
<reference evidence="6 7" key="1">
    <citation type="submission" date="2017-08" db="EMBL/GenBank/DDBJ databases">
        <title>The whole genome shortgun sequences of strain Leeuwenhoekiella nanhaiensis G18 from the South China Sea.</title>
        <authorList>
            <person name="Liu Q."/>
        </authorList>
    </citation>
    <scope>NUCLEOTIDE SEQUENCE [LARGE SCALE GENOMIC DNA]</scope>
    <source>
        <strain evidence="6 7">G18</strain>
    </source>
</reference>
<evidence type="ECO:0008006" key="8">
    <source>
        <dbReference type="Google" id="ProtNLM"/>
    </source>
</evidence>
<evidence type="ECO:0000313" key="6">
    <source>
        <dbReference type="EMBL" id="PHQ29927.1"/>
    </source>
</evidence>
<feature type="modified residue" description="4-aspartylphosphate" evidence="3">
    <location>
        <position position="54"/>
    </location>
</feature>
<dbReference type="GO" id="GO:0003677">
    <property type="term" value="F:DNA binding"/>
    <property type="evidence" value="ECO:0007669"/>
    <property type="project" value="UniProtKB-KW"/>
</dbReference>
<name>A0A2G1VT18_9FLAO</name>
<dbReference type="InterPro" id="IPR001789">
    <property type="entry name" value="Sig_transdc_resp-reg_receiver"/>
</dbReference>
<dbReference type="Gene3D" id="3.40.50.2300">
    <property type="match status" value="1"/>
</dbReference>
<dbReference type="PROSITE" id="PS50110">
    <property type="entry name" value="RESPONSE_REGULATORY"/>
    <property type="match status" value="1"/>
</dbReference>
<evidence type="ECO:0000256" key="2">
    <source>
        <dbReference type="ARBA" id="ARBA00023125"/>
    </source>
</evidence>
<dbReference type="Pfam" id="PF00196">
    <property type="entry name" value="GerE"/>
    <property type="match status" value="1"/>
</dbReference>
<dbReference type="InterPro" id="IPR036388">
    <property type="entry name" value="WH-like_DNA-bd_sf"/>
</dbReference>
<dbReference type="InterPro" id="IPR039420">
    <property type="entry name" value="WalR-like"/>
</dbReference>
<gene>
    <name evidence="6" type="ORF">CJ305_08125</name>
</gene>
<evidence type="ECO:0000256" key="1">
    <source>
        <dbReference type="ARBA" id="ARBA00022553"/>
    </source>
</evidence>
<dbReference type="InterPro" id="IPR016032">
    <property type="entry name" value="Sig_transdc_resp-reg_C-effctor"/>
</dbReference>
<dbReference type="CDD" id="cd06170">
    <property type="entry name" value="LuxR_C_like"/>
    <property type="match status" value="1"/>
</dbReference>
<dbReference type="OrthoDB" id="9795108at2"/>
<evidence type="ECO:0000313" key="7">
    <source>
        <dbReference type="Proteomes" id="UP000229433"/>
    </source>
</evidence>
<dbReference type="PROSITE" id="PS50043">
    <property type="entry name" value="HTH_LUXR_2"/>
    <property type="match status" value="1"/>
</dbReference>
<feature type="domain" description="Response regulatory" evidence="5">
    <location>
        <begin position="4"/>
        <end position="118"/>
    </location>
</feature>
<dbReference type="InterPro" id="IPR058245">
    <property type="entry name" value="NreC/VraR/RcsB-like_REC"/>
</dbReference>
<evidence type="ECO:0000256" key="3">
    <source>
        <dbReference type="PROSITE-ProRule" id="PRU00169"/>
    </source>
</evidence>
<feature type="domain" description="HTH luxR-type" evidence="4">
    <location>
        <begin position="137"/>
        <end position="202"/>
    </location>
</feature>
<dbReference type="RefSeq" id="WP_099645768.1">
    <property type="nucleotide sequence ID" value="NZ_KZ319289.1"/>
</dbReference>
<evidence type="ECO:0000259" key="5">
    <source>
        <dbReference type="PROSITE" id="PS50110"/>
    </source>
</evidence>
<dbReference type="Gene3D" id="1.10.10.10">
    <property type="entry name" value="Winged helix-like DNA-binding domain superfamily/Winged helix DNA-binding domain"/>
    <property type="match status" value="1"/>
</dbReference>
<proteinExistence type="predicted"/>
<protein>
    <recommendedName>
        <fullName evidence="8">DNA-binding response regulator</fullName>
    </recommendedName>
</protein>
<dbReference type="PRINTS" id="PR00038">
    <property type="entry name" value="HTHLUXR"/>
</dbReference>
<dbReference type="Proteomes" id="UP000229433">
    <property type="component" value="Unassembled WGS sequence"/>
</dbReference>
<sequence length="209" mass="23768">MAIRVLVADDHPLLLNGTKSFLNKNAYDVVATAEDGNDAFYKILKFRPDVAILDFDMPKLNGLEIAKKIRHEKIGTKAIILTLHKQEAILQEVGDSIAGYLTKNVALDELEECLREVIAGREYISTDLKMSIHFDYKQRAVDKLTATELKILKYLEQTYTSAQIAEELFISKRTVEKHRSNIIDKLNLTSSPNALILWLKQHPDLFLNT</sequence>
<dbReference type="InterPro" id="IPR000792">
    <property type="entry name" value="Tscrpt_reg_LuxR_C"/>
</dbReference>
<evidence type="ECO:0000259" key="4">
    <source>
        <dbReference type="PROSITE" id="PS50043"/>
    </source>
</evidence>
<dbReference type="EMBL" id="NQXA01000003">
    <property type="protein sequence ID" value="PHQ29927.1"/>
    <property type="molecule type" value="Genomic_DNA"/>
</dbReference>
<dbReference type="PANTHER" id="PTHR43214">
    <property type="entry name" value="TWO-COMPONENT RESPONSE REGULATOR"/>
    <property type="match status" value="1"/>
</dbReference>
<dbReference type="SMART" id="SM00421">
    <property type="entry name" value="HTH_LUXR"/>
    <property type="match status" value="1"/>
</dbReference>